<keyword evidence="1" id="KW-0732">Signal</keyword>
<protein>
    <recommendedName>
        <fullName evidence="4">Lipoprotein</fullName>
    </recommendedName>
</protein>
<keyword evidence="3" id="KW-1185">Reference proteome</keyword>
<accession>A0A4R1CGQ9</accession>
<evidence type="ECO:0000256" key="1">
    <source>
        <dbReference type="SAM" id="SignalP"/>
    </source>
</evidence>
<evidence type="ECO:0000313" key="3">
    <source>
        <dbReference type="Proteomes" id="UP000295453"/>
    </source>
</evidence>
<dbReference type="AlphaFoldDB" id="A0A4R1CGQ9"/>
<feature type="signal peptide" evidence="1">
    <location>
        <begin position="1"/>
        <end position="21"/>
    </location>
</feature>
<proteinExistence type="predicted"/>
<comment type="caution">
    <text evidence="2">The sequence shown here is derived from an EMBL/GenBank/DDBJ whole genome shotgun (WGS) entry which is preliminary data.</text>
</comment>
<evidence type="ECO:0008006" key="4">
    <source>
        <dbReference type="Google" id="ProtNLM"/>
    </source>
</evidence>
<reference evidence="2 3" key="1">
    <citation type="submission" date="2019-03" db="EMBL/GenBank/DDBJ databases">
        <authorList>
            <person name="Kim M.K.M."/>
        </authorList>
    </citation>
    <scope>NUCLEOTIDE SEQUENCE [LARGE SCALE GENOMIC DNA]</scope>
    <source>
        <strain evidence="2 3">18JY15-6</strain>
    </source>
</reference>
<dbReference type="OrthoDB" id="3764180at2"/>
<dbReference type="Proteomes" id="UP000295453">
    <property type="component" value="Unassembled WGS sequence"/>
</dbReference>
<dbReference type="EMBL" id="SJZJ01000003">
    <property type="protein sequence ID" value="TCJ30543.1"/>
    <property type="molecule type" value="Genomic_DNA"/>
</dbReference>
<name>A0A4R1CGQ9_9ACTN</name>
<dbReference type="RefSeq" id="WP_131581668.1">
    <property type="nucleotide sequence ID" value="NZ_SJZJ01000003.1"/>
</dbReference>
<gene>
    <name evidence="2" type="ORF">EPD65_02940</name>
</gene>
<feature type="chain" id="PRO_5020809604" description="Lipoprotein" evidence="1">
    <location>
        <begin position="22"/>
        <end position="333"/>
    </location>
</feature>
<sequence>MRILLGAALTAVVLSGCGAPAAPVTAEPSPTEIPSQLALPAHPTGQVWRALALVPADAEVVTLTDFDTIRARFGVPEMTSDDLMADRSAFWERVRSDAVVLTDGLLAADHSRFWLDHGFTEDDVDWEVRFTGPEGAGYVVAFRPGLPMARVEGALVEKALAGVTVMADQHLLVKGVAREGDAVWASDPALPDLTDSGAESAYLRRGCVPVRTALGEDATAEDQATLVGELDPRNLGDLPAFSVSFADGLATARFGAERADLVERVAITRAWPVIRSAPGFTDGFRPEVLDDPSTGRIGLRPKAPYAAAAVTLDDLLPFAICNSVEPVEEPTGL</sequence>
<evidence type="ECO:0000313" key="2">
    <source>
        <dbReference type="EMBL" id="TCJ30543.1"/>
    </source>
</evidence>
<dbReference type="PROSITE" id="PS51257">
    <property type="entry name" value="PROKAR_LIPOPROTEIN"/>
    <property type="match status" value="1"/>
</dbReference>
<organism evidence="2 3">
    <name type="scientific">Nocardioides jejuensis</name>
    <dbReference type="NCBI Taxonomy" id="2502782"/>
    <lineage>
        <taxon>Bacteria</taxon>
        <taxon>Bacillati</taxon>
        <taxon>Actinomycetota</taxon>
        <taxon>Actinomycetes</taxon>
        <taxon>Propionibacteriales</taxon>
        <taxon>Nocardioidaceae</taxon>
        <taxon>Nocardioides</taxon>
    </lineage>
</organism>